<protein>
    <submittedName>
        <fullName evidence="2">RvY_04474-1 protein ( RvY_04474.1protein, RvY_04474.2 protein )</fullName>
    </submittedName>
</protein>
<evidence type="ECO:0000256" key="1">
    <source>
        <dbReference type="SAM" id="MobiDB-lite"/>
    </source>
</evidence>
<proteinExistence type="predicted"/>
<dbReference type="Proteomes" id="UP000186922">
    <property type="component" value="Unassembled WGS sequence"/>
</dbReference>
<feature type="region of interest" description="Disordered" evidence="1">
    <location>
        <begin position="99"/>
        <end position="139"/>
    </location>
</feature>
<evidence type="ECO:0000313" key="2">
    <source>
        <dbReference type="EMBL" id="GAU92389.1"/>
    </source>
</evidence>
<keyword evidence="3" id="KW-1185">Reference proteome</keyword>
<sequence length="139" mass="15283">MDFEVPSSSLSGVPTAESRGVRKKAVCDGCQSFKASTEKADICVCGHGDNYHEVVSLIFFPKLTFHLCSQIRQAPTPSSVVRPVYSLINRSLQNGELRRTFRSNRFPSLQSPSRPARAADRSSSRARNASLPPKRATTD</sequence>
<dbReference type="EMBL" id="BDGG01000002">
    <property type="protein sequence ID" value="GAU92389.1"/>
    <property type="molecule type" value="Genomic_DNA"/>
</dbReference>
<name>A0A1D1URQ6_RAMVA</name>
<reference evidence="2 3" key="1">
    <citation type="journal article" date="2016" name="Nat. Commun.">
        <title>Extremotolerant tardigrade genome and improved radiotolerance of human cultured cells by tardigrade-unique protein.</title>
        <authorList>
            <person name="Hashimoto T."/>
            <person name="Horikawa D.D."/>
            <person name="Saito Y."/>
            <person name="Kuwahara H."/>
            <person name="Kozuka-Hata H."/>
            <person name="Shin-I T."/>
            <person name="Minakuchi Y."/>
            <person name="Ohishi K."/>
            <person name="Motoyama A."/>
            <person name="Aizu T."/>
            <person name="Enomoto A."/>
            <person name="Kondo K."/>
            <person name="Tanaka S."/>
            <person name="Hara Y."/>
            <person name="Koshikawa S."/>
            <person name="Sagara H."/>
            <person name="Miura T."/>
            <person name="Yokobori S."/>
            <person name="Miyagawa K."/>
            <person name="Suzuki Y."/>
            <person name="Kubo T."/>
            <person name="Oyama M."/>
            <person name="Kohara Y."/>
            <person name="Fujiyama A."/>
            <person name="Arakawa K."/>
            <person name="Katayama T."/>
            <person name="Toyoda A."/>
            <person name="Kunieda T."/>
        </authorList>
    </citation>
    <scope>NUCLEOTIDE SEQUENCE [LARGE SCALE GENOMIC DNA]</scope>
    <source>
        <strain evidence="2 3">YOKOZUNA-1</strain>
    </source>
</reference>
<accession>A0A1D1URQ6</accession>
<dbReference type="AlphaFoldDB" id="A0A1D1URQ6"/>
<gene>
    <name evidence="2" type="primary">RvY_04474-1</name>
    <name evidence="2" type="synonym">RvY_04474.1</name>
    <name evidence="2" type="synonym">RvY_04474.2</name>
    <name evidence="2" type="ORF">RvY_04474</name>
</gene>
<evidence type="ECO:0000313" key="3">
    <source>
        <dbReference type="Proteomes" id="UP000186922"/>
    </source>
</evidence>
<organism evidence="2 3">
    <name type="scientific">Ramazzottius varieornatus</name>
    <name type="common">Water bear</name>
    <name type="synonym">Tardigrade</name>
    <dbReference type="NCBI Taxonomy" id="947166"/>
    <lineage>
        <taxon>Eukaryota</taxon>
        <taxon>Metazoa</taxon>
        <taxon>Ecdysozoa</taxon>
        <taxon>Tardigrada</taxon>
        <taxon>Eutardigrada</taxon>
        <taxon>Parachela</taxon>
        <taxon>Hypsibioidea</taxon>
        <taxon>Ramazzottiidae</taxon>
        <taxon>Ramazzottius</taxon>
    </lineage>
</organism>
<comment type="caution">
    <text evidence="2">The sequence shown here is derived from an EMBL/GenBank/DDBJ whole genome shotgun (WGS) entry which is preliminary data.</text>
</comment>